<dbReference type="EMBL" id="BT085719">
    <property type="protein sequence ID" value="ACR36072.1"/>
    <property type="molecule type" value="mRNA"/>
</dbReference>
<protein>
    <submittedName>
        <fullName evidence="1">Uncharacterized protein</fullName>
    </submittedName>
</protein>
<reference evidence="1" key="1">
    <citation type="journal article" date="2009" name="PLoS Genet.">
        <title>Sequencing, mapping, and analysis of 27,455 maize full-length cDNAs.</title>
        <authorList>
            <person name="Soderlund C."/>
            <person name="Descour A."/>
            <person name="Kudrna D."/>
            <person name="Bomhoff M."/>
            <person name="Boyd L."/>
            <person name="Currie J."/>
            <person name="Angelova A."/>
            <person name="Collura K."/>
            <person name="Wissotski M."/>
            <person name="Ashley E."/>
            <person name="Morrow D."/>
            <person name="Fernandes J."/>
            <person name="Walbot V."/>
            <person name="Yu Y."/>
        </authorList>
    </citation>
    <scope>NUCLEOTIDE SEQUENCE</scope>
    <source>
        <strain evidence="1">B73</strain>
    </source>
</reference>
<organism evidence="1">
    <name type="scientific">Zea mays</name>
    <name type="common">Maize</name>
    <dbReference type="NCBI Taxonomy" id="4577"/>
    <lineage>
        <taxon>Eukaryota</taxon>
        <taxon>Viridiplantae</taxon>
        <taxon>Streptophyta</taxon>
        <taxon>Embryophyta</taxon>
        <taxon>Tracheophyta</taxon>
        <taxon>Spermatophyta</taxon>
        <taxon>Magnoliopsida</taxon>
        <taxon>Liliopsida</taxon>
        <taxon>Poales</taxon>
        <taxon>Poaceae</taxon>
        <taxon>PACMAD clade</taxon>
        <taxon>Panicoideae</taxon>
        <taxon>Andropogonodae</taxon>
        <taxon>Andropogoneae</taxon>
        <taxon>Tripsacinae</taxon>
        <taxon>Zea</taxon>
    </lineage>
</organism>
<accession>C4J4H2</accession>
<evidence type="ECO:0000313" key="1">
    <source>
        <dbReference type="EMBL" id="ACR36072.1"/>
    </source>
</evidence>
<proteinExistence type="evidence at transcript level"/>
<reference evidence="1" key="2">
    <citation type="submission" date="2012-06" db="EMBL/GenBank/DDBJ databases">
        <authorList>
            <person name="Yu Y."/>
            <person name="Currie J."/>
            <person name="Lomeli R."/>
            <person name="Angelova A."/>
            <person name="Collura K."/>
            <person name="Wissotski M."/>
            <person name="Campos D."/>
            <person name="Kudrna D."/>
            <person name="Golser W."/>
            <person name="Ashely E."/>
            <person name="Descour A."/>
            <person name="Fernandes J."/>
            <person name="Soderlund C."/>
            <person name="Walbot V."/>
        </authorList>
    </citation>
    <scope>NUCLEOTIDE SEQUENCE</scope>
    <source>
        <strain evidence="1">B73</strain>
    </source>
</reference>
<name>C4J4H2_MAIZE</name>
<dbReference type="AlphaFoldDB" id="C4J4H2"/>
<sequence>MEVGLTWRYARSRDGHPRDAYLLRRRRDMRRRRWEGVGRRLLLWWRRGLLLWRRMELLRRWGLLSRRPRWWRLVGGVEEAVPDVDVVV</sequence>